<dbReference type="HAMAP" id="MF_00283">
    <property type="entry name" value="Phe_tRNA_synth_beta1"/>
    <property type="match status" value="1"/>
</dbReference>
<dbReference type="InterPro" id="IPR005121">
    <property type="entry name" value="Fdx_antiC-bd"/>
</dbReference>
<dbReference type="Pfam" id="PF03147">
    <property type="entry name" value="FDX-ACB"/>
    <property type="match status" value="1"/>
</dbReference>
<feature type="domain" description="FDX-ACB" evidence="12">
    <location>
        <begin position="560"/>
        <end position="653"/>
    </location>
</feature>
<evidence type="ECO:0000259" key="13">
    <source>
        <dbReference type="PROSITE" id="PS51483"/>
    </source>
</evidence>
<dbReference type="GO" id="GO:0006432">
    <property type="term" value="P:phenylalanyl-tRNA aminoacylation"/>
    <property type="evidence" value="ECO:0007669"/>
    <property type="project" value="UniProtKB-UniRule"/>
</dbReference>
<dbReference type="InterPro" id="IPR005147">
    <property type="entry name" value="tRNA_synthase_B5-dom"/>
</dbReference>
<evidence type="ECO:0000313" key="14">
    <source>
        <dbReference type="EMBL" id="PJC25075.1"/>
    </source>
</evidence>
<dbReference type="Proteomes" id="UP000230228">
    <property type="component" value="Unassembled WGS sequence"/>
</dbReference>
<dbReference type="PANTHER" id="PTHR10947">
    <property type="entry name" value="PHENYLALANYL-TRNA SYNTHETASE BETA CHAIN AND LEUCINE-RICH REPEAT-CONTAINING PROTEIN 47"/>
    <property type="match status" value="1"/>
</dbReference>
<evidence type="ECO:0000256" key="4">
    <source>
        <dbReference type="ARBA" id="ARBA00022723"/>
    </source>
</evidence>
<comment type="catalytic activity">
    <reaction evidence="10 11">
        <text>tRNA(Phe) + L-phenylalanine + ATP = L-phenylalanyl-tRNA(Phe) + AMP + diphosphate + H(+)</text>
        <dbReference type="Rhea" id="RHEA:19413"/>
        <dbReference type="Rhea" id="RHEA-COMP:9668"/>
        <dbReference type="Rhea" id="RHEA-COMP:9699"/>
        <dbReference type="ChEBI" id="CHEBI:15378"/>
        <dbReference type="ChEBI" id="CHEBI:30616"/>
        <dbReference type="ChEBI" id="CHEBI:33019"/>
        <dbReference type="ChEBI" id="CHEBI:58095"/>
        <dbReference type="ChEBI" id="CHEBI:78442"/>
        <dbReference type="ChEBI" id="CHEBI:78531"/>
        <dbReference type="ChEBI" id="CHEBI:456215"/>
        <dbReference type="EC" id="6.1.1.20"/>
    </reaction>
</comment>
<dbReference type="Pfam" id="PF03484">
    <property type="entry name" value="B5"/>
    <property type="match status" value="1"/>
</dbReference>
<dbReference type="InterPro" id="IPR045864">
    <property type="entry name" value="aa-tRNA-synth_II/BPL/LPL"/>
</dbReference>
<dbReference type="PANTHER" id="PTHR10947:SF0">
    <property type="entry name" value="PHENYLALANINE--TRNA LIGASE BETA SUBUNIT"/>
    <property type="match status" value="1"/>
</dbReference>
<dbReference type="Gene3D" id="3.30.56.10">
    <property type="match status" value="2"/>
</dbReference>
<dbReference type="PROSITE" id="PS51447">
    <property type="entry name" value="FDX_ACB"/>
    <property type="match status" value="1"/>
</dbReference>
<dbReference type="InterPro" id="IPR004532">
    <property type="entry name" value="Phe-tRNA-ligase_IIc_bsu_bact"/>
</dbReference>
<proteinExistence type="inferred from homology"/>
<comment type="cofactor">
    <cofactor evidence="11">
        <name>Mg(2+)</name>
        <dbReference type="ChEBI" id="CHEBI:18420"/>
    </cofactor>
    <text evidence="11">Binds 2 magnesium ions per tetramer.</text>
</comment>
<dbReference type="InterPro" id="IPR009061">
    <property type="entry name" value="DNA-bd_dom_put_sf"/>
</dbReference>
<feature type="binding site" evidence="11">
    <location>
        <position position="358"/>
    </location>
    <ligand>
        <name>Mg(2+)</name>
        <dbReference type="ChEBI" id="CHEBI:18420"/>
        <note>shared with alpha subunit</note>
    </ligand>
</feature>
<feature type="domain" description="B5" evidence="13">
    <location>
        <begin position="296"/>
        <end position="371"/>
    </location>
</feature>
<evidence type="ECO:0000256" key="10">
    <source>
        <dbReference type="ARBA" id="ARBA00049255"/>
    </source>
</evidence>
<dbReference type="GO" id="GO:0005524">
    <property type="term" value="F:ATP binding"/>
    <property type="evidence" value="ECO:0007669"/>
    <property type="project" value="UniProtKB-UniRule"/>
</dbReference>
<dbReference type="Pfam" id="PF17759">
    <property type="entry name" value="tRNA_synthFbeta"/>
    <property type="match status" value="1"/>
</dbReference>
<keyword evidence="9 11" id="KW-0030">Aminoacyl-tRNA synthetase</keyword>
<dbReference type="PROSITE" id="PS51483">
    <property type="entry name" value="B5"/>
    <property type="match status" value="1"/>
</dbReference>
<dbReference type="SMART" id="SM00873">
    <property type="entry name" value="B3_4"/>
    <property type="match status" value="1"/>
</dbReference>
<evidence type="ECO:0000256" key="1">
    <source>
        <dbReference type="ARBA" id="ARBA00008653"/>
    </source>
</evidence>
<keyword evidence="11" id="KW-0963">Cytoplasm</keyword>
<evidence type="ECO:0000256" key="11">
    <source>
        <dbReference type="HAMAP-Rule" id="MF_00283"/>
    </source>
</evidence>
<dbReference type="SUPFAM" id="SSF55681">
    <property type="entry name" value="Class II aaRS and biotin synthetases"/>
    <property type="match status" value="1"/>
</dbReference>
<dbReference type="Gene3D" id="3.30.70.380">
    <property type="entry name" value="Ferrodoxin-fold anticodon-binding domain"/>
    <property type="match status" value="1"/>
</dbReference>
<evidence type="ECO:0000313" key="15">
    <source>
        <dbReference type="Proteomes" id="UP000230228"/>
    </source>
</evidence>
<comment type="similarity">
    <text evidence="1 11">Belongs to the phenylalanyl-tRNA synthetase beta subunit family. Type 1 subfamily.</text>
</comment>
<keyword evidence="4 11" id="KW-0479">Metal-binding</keyword>
<reference evidence="15" key="1">
    <citation type="submission" date="2017-09" db="EMBL/GenBank/DDBJ databases">
        <title>Depth-based differentiation of microbial function through sediment-hosted aquifers and enrichment of novel symbionts in the deep terrestrial subsurface.</title>
        <authorList>
            <person name="Probst A.J."/>
            <person name="Ladd B."/>
            <person name="Jarett J.K."/>
            <person name="Geller-Mcgrath D.E."/>
            <person name="Sieber C.M.K."/>
            <person name="Emerson J.B."/>
            <person name="Anantharaman K."/>
            <person name="Thomas B.C."/>
            <person name="Malmstrom R."/>
            <person name="Stieglmeier M."/>
            <person name="Klingl A."/>
            <person name="Woyke T."/>
            <person name="Ryan C.M."/>
            <person name="Banfield J.F."/>
        </authorList>
    </citation>
    <scope>NUCLEOTIDE SEQUENCE [LARGE SCALE GENOMIC DNA]</scope>
</reference>
<gene>
    <name evidence="11 14" type="primary">pheT</name>
    <name evidence="14" type="ORF">CO056_02180</name>
</gene>
<evidence type="ECO:0000256" key="2">
    <source>
        <dbReference type="ARBA" id="ARBA00011209"/>
    </source>
</evidence>
<feature type="binding site" evidence="11">
    <location>
        <position position="349"/>
    </location>
    <ligand>
        <name>Mg(2+)</name>
        <dbReference type="ChEBI" id="CHEBI:18420"/>
        <note>shared with alpha subunit</note>
    </ligand>
</feature>
<keyword evidence="3 11" id="KW-0436">Ligase</keyword>
<dbReference type="GO" id="GO:0004826">
    <property type="term" value="F:phenylalanine-tRNA ligase activity"/>
    <property type="evidence" value="ECO:0007669"/>
    <property type="project" value="UniProtKB-UniRule"/>
</dbReference>
<evidence type="ECO:0000256" key="3">
    <source>
        <dbReference type="ARBA" id="ARBA00022598"/>
    </source>
</evidence>
<evidence type="ECO:0000256" key="7">
    <source>
        <dbReference type="ARBA" id="ARBA00022842"/>
    </source>
</evidence>
<dbReference type="SMART" id="SM00874">
    <property type="entry name" value="B5"/>
    <property type="match status" value="1"/>
</dbReference>
<name>A0A2M8EQQ8_9BACT</name>
<dbReference type="GO" id="GO:0000287">
    <property type="term" value="F:magnesium ion binding"/>
    <property type="evidence" value="ECO:0007669"/>
    <property type="project" value="UniProtKB-UniRule"/>
</dbReference>
<sequence>MLFSYNWLQSFFDKKLPKPEKLAEVLTSHSFETKVLKEVGLPSGGKDIVLDIDVLPNRAHDCFSHLGIAREISVVCNIPLKIQPQQKLAIEKRKAEEFLKLDVQESDFCRRYIAGIMLGIKVGPSPSWMQERLIVLGQKPINNIVDSANYVMFELGQPLHAFDMDKLNPAKIVVRRAKEGEQIITLDNKEYKLDKSMLVIADSSDPIAIAGIKGGKKKEIDAKTKNIIIESANFKPINIRKTSQKLGLRTGASVGFENEISPALAADAIERVMALISETAGGKIVSEKIDFYPKKFKPSRISFGFKDVASLLGVKIPEKKALSILNRLRLEPKKEKGEITVMCPSERMDLARKEDVIEEIARIYGYDKIPAEIPEGVLMPVRRNDNYFYGNVIRDILVGAGFSEVYNYSFAKIGQIEIENPIAMDKKYLRMDLWNGLRMNAAQNLKYFDEIKIFEIGKIFRKAHERIIEKNKLAGVVVYKDNKKNTDVFFEIKGVIDALLSGLGISDFWFDNSPEPPINRVEIKIGNDGIGFIMSPNTFEIDLEELIRLATEEIEYRPVSKYPAMIRDIAVLVPPSTKVINVLDVIENTAGKLLIDTDLFDIYKGDELGANRKNLAFHLIFQSSEKTLSDKEVNVLIDKIIKAIEGNSDWEVRK</sequence>
<dbReference type="SUPFAM" id="SSF46955">
    <property type="entry name" value="Putative DNA-binding domain"/>
    <property type="match status" value="2"/>
</dbReference>
<dbReference type="EMBL" id="PFSH01000031">
    <property type="protein sequence ID" value="PJC25075.1"/>
    <property type="molecule type" value="Genomic_DNA"/>
</dbReference>
<feature type="binding site" evidence="11">
    <location>
        <position position="359"/>
    </location>
    <ligand>
        <name>Mg(2+)</name>
        <dbReference type="ChEBI" id="CHEBI:18420"/>
        <note>shared with alpha subunit</note>
    </ligand>
</feature>
<dbReference type="GO" id="GO:0003723">
    <property type="term" value="F:RNA binding"/>
    <property type="evidence" value="ECO:0007669"/>
    <property type="project" value="InterPro"/>
</dbReference>
<evidence type="ECO:0000256" key="6">
    <source>
        <dbReference type="ARBA" id="ARBA00022840"/>
    </source>
</evidence>
<keyword evidence="7 11" id="KW-0460">Magnesium</keyword>
<accession>A0A2M8EQQ8</accession>
<dbReference type="Pfam" id="PF03483">
    <property type="entry name" value="B3_4"/>
    <property type="match status" value="1"/>
</dbReference>
<dbReference type="SUPFAM" id="SSF56037">
    <property type="entry name" value="PheT/TilS domain"/>
    <property type="match status" value="1"/>
</dbReference>
<dbReference type="InterPro" id="IPR045060">
    <property type="entry name" value="Phe-tRNA-ligase_IIc_bsu"/>
</dbReference>
<feature type="binding site" evidence="11">
    <location>
        <position position="355"/>
    </location>
    <ligand>
        <name>Mg(2+)</name>
        <dbReference type="ChEBI" id="CHEBI:18420"/>
        <note>shared with alpha subunit</note>
    </ligand>
</feature>
<keyword evidence="5 11" id="KW-0547">Nucleotide-binding</keyword>
<keyword evidence="8 11" id="KW-0648">Protein biosynthesis</keyword>
<dbReference type="Gene3D" id="3.50.40.10">
    <property type="entry name" value="Phenylalanyl-trna Synthetase, Chain B, domain 3"/>
    <property type="match status" value="1"/>
</dbReference>
<evidence type="ECO:0000259" key="12">
    <source>
        <dbReference type="PROSITE" id="PS51447"/>
    </source>
</evidence>
<dbReference type="EC" id="6.1.1.20" evidence="11"/>
<dbReference type="NCBIfam" id="TIGR00472">
    <property type="entry name" value="pheT_bact"/>
    <property type="match status" value="1"/>
</dbReference>
<comment type="subunit">
    <text evidence="2 11">Tetramer of two alpha and two beta subunits.</text>
</comment>
<comment type="subcellular location">
    <subcellularLocation>
        <location evidence="11">Cytoplasm</location>
    </subcellularLocation>
</comment>
<evidence type="ECO:0000256" key="9">
    <source>
        <dbReference type="ARBA" id="ARBA00023146"/>
    </source>
</evidence>
<dbReference type="SUPFAM" id="SSF54991">
    <property type="entry name" value="Anticodon-binding domain of PheRS"/>
    <property type="match status" value="1"/>
</dbReference>
<dbReference type="AlphaFoldDB" id="A0A2M8EQQ8"/>
<dbReference type="InterPro" id="IPR036690">
    <property type="entry name" value="Fdx_antiC-bd_sf"/>
</dbReference>
<organism evidence="14 15">
    <name type="scientific">Candidatus Tagabacteria bacterium CG_4_9_14_0_2_um_filter_41_11</name>
    <dbReference type="NCBI Taxonomy" id="1975019"/>
    <lineage>
        <taxon>Bacteria</taxon>
        <taxon>Candidatus Tagaibacteriota</taxon>
    </lineage>
</organism>
<dbReference type="SMART" id="SM00896">
    <property type="entry name" value="FDX-ACB"/>
    <property type="match status" value="1"/>
</dbReference>
<dbReference type="Gene3D" id="3.30.930.10">
    <property type="entry name" value="Bira Bifunctional Protein, Domain 2"/>
    <property type="match status" value="1"/>
</dbReference>
<keyword evidence="6 11" id="KW-0067">ATP-binding</keyword>
<comment type="caution">
    <text evidence="14">The sequence shown here is derived from an EMBL/GenBank/DDBJ whole genome shotgun (WGS) entry which is preliminary data.</text>
</comment>
<dbReference type="InterPro" id="IPR041616">
    <property type="entry name" value="PheRS_beta_core"/>
</dbReference>
<evidence type="ECO:0000256" key="5">
    <source>
        <dbReference type="ARBA" id="ARBA00022741"/>
    </source>
</evidence>
<protein>
    <recommendedName>
        <fullName evidence="11">Phenylalanine--tRNA ligase beta subunit</fullName>
        <ecNumber evidence="11">6.1.1.20</ecNumber>
    </recommendedName>
    <alternativeName>
        <fullName evidence="11">Phenylalanyl-tRNA synthetase beta subunit</fullName>
        <shortName evidence="11">PheRS</shortName>
    </alternativeName>
</protein>
<dbReference type="GO" id="GO:0009328">
    <property type="term" value="C:phenylalanine-tRNA ligase complex"/>
    <property type="evidence" value="ECO:0007669"/>
    <property type="project" value="TreeGrafter"/>
</dbReference>
<dbReference type="InterPro" id="IPR020825">
    <property type="entry name" value="Phe-tRNA_synthase-like_B3/B4"/>
</dbReference>
<dbReference type="InterPro" id="IPR005146">
    <property type="entry name" value="B3/B4_tRNA-bd"/>
</dbReference>
<evidence type="ECO:0000256" key="8">
    <source>
        <dbReference type="ARBA" id="ARBA00022917"/>
    </source>
</evidence>